<organism evidence="4 5">
    <name type="scientific">Callosobruchus maculatus</name>
    <name type="common">Southern cowpea weevil</name>
    <name type="synonym">Pulse bruchid</name>
    <dbReference type="NCBI Taxonomy" id="64391"/>
    <lineage>
        <taxon>Eukaryota</taxon>
        <taxon>Metazoa</taxon>
        <taxon>Ecdysozoa</taxon>
        <taxon>Arthropoda</taxon>
        <taxon>Hexapoda</taxon>
        <taxon>Insecta</taxon>
        <taxon>Pterygota</taxon>
        <taxon>Neoptera</taxon>
        <taxon>Endopterygota</taxon>
        <taxon>Coleoptera</taxon>
        <taxon>Polyphaga</taxon>
        <taxon>Cucujiformia</taxon>
        <taxon>Chrysomeloidea</taxon>
        <taxon>Chrysomelidae</taxon>
        <taxon>Bruchinae</taxon>
        <taxon>Bruchini</taxon>
        <taxon>Callosobruchus</taxon>
    </lineage>
</organism>
<proteinExistence type="predicted"/>
<name>A0A653D8C1_CALMS</name>
<accession>A0A653D8C1</accession>
<evidence type="ECO:0000256" key="3">
    <source>
        <dbReference type="SAM" id="SignalP"/>
    </source>
</evidence>
<feature type="compositionally biased region" description="Low complexity" evidence="1">
    <location>
        <begin position="60"/>
        <end position="69"/>
    </location>
</feature>
<feature type="region of interest" description="Disordered" evidence="1">
    <location>
        <begin position="176"/>
        <end position="196"/>
    </location>
</feature>
<dbReference type="AlphaFoldDB" id="A0A653D8C1"/>
<sequence length="258" mass="28787">MFYLVIVVSLGAVVVCEPERVVRVAGEDSYLAAYKASRGDDPNAILDDAVKKTDRDYKESYPPSGWSSYGPPPSGPSGPDYGPPAPQYGPPSFPPVYGPPHPPPPVMYGPPASNVQVFYGVPHALGSIWDKLHEKLKFKLNLFTLGKILLKLVIFKKIVSFIAILCLLLFIPTLKGKDKPQSSSSSMDEMEMEDDEDDMMRRFTGKTSDDKLNKVTSFLWQAVDRWGNEGRAFGRDCGVYCEVQRMLKKVDKKISYKR</sequence>
<keyword evidence="2" id="KW-1133">Transmembrane helix</keyword>
<dbReference type="OrthoDB" id="8122776at2759"/>
<keyword evidence="2" id="KW-0472">Membrane</keyword>
<keyword evidence="3" id="KW-0732">Signal</keyword>
<dbReference type="Proteomes" id="UP000410492">
    <property type="component" value="Unassembled WGS sequence"/>
</dbReference>
<reference evidence="4 5" key="1">
    <citation type="submission" date="2019-01" db="EMBL/GenBank/DDBJ databases">
        <authorList>
            <person name="Sayadi A."/>
        </authorList>
    </citation>
    <scope>NUCLEOTIDE SEQUENCE [LARGE SCALE GENOMIC DNA]</scope>
</reference>
<feature type="chain" id="PRO_5024926077" evidence="3">
    <location>
        <begin position="19"/>
        <end position="258"/>
    </location>
</feature>
<evidence type="ECO:0000256" key="2">
    <source>
        <dbReference type="SAM" id="Phobius"/>
    </source>
</evidence>
<gene>
    <name evidence="4" type="ORF">CALMAC_LOCUS15276</name>
</gene>
<feature type="transmembrane region" description="Helical" evidence="2">
    <location>
        <begin position="148"/>
        <end position="171"/>
    </location>
</feature>
<keyword evidence="2" id="KW-0812">Transmembrane</keyword>
<feature type="compositionally biased region" description="Pro residues" evidence="1">
    <location>
        <begin position="70"/>
        <end position="85"/>
    </location>
</feature>
<feature type="signal peptide" evidence="3">
    <location>
        <begin position="1"/>
        <end position="18"/>
    </location>
</feature>
<protein>
    <submittedName>
        <fullName evidence="4">Uncharacterized protein</fullName>
    </submittedName>
</protein>
<feature type="region of interest" description="Disordered" evidence="1">
    <location>
        <begin position="55"/>
        <end position="85"/>
    </location>
</feature>
<evidence type="ECO:0000313" key="5">
    <source>
        <dbReference type="Proteomes" id="UP000410492"/>
    </source>
</evidence>
<evidence type="ECO:0000256" key="1">
    <source>
        <dbReference type="SAM" id="MobiDB-lite"/>
    </source>
</evidence>
<keyword evidence="5" id="KW-1185">Reference proteome</keyword>
<dbReference type="EMBL" id="CAACVG010010672">
    <property type="protein sequence ID" value="VEN56368.1"/>
    <property type="molecule type" value="Genomic_DNA"/>
</dbReference>
<evidence type="ECO:0000313" key="4">
    <source>
        <dbReference type="EMBL" id="VEN56368.1"/>
    </source>
</evidence>